<evidence type="ECO:0000313" key="2">
    <source>
        <dbReference type="EMBL" id="MED6174151.1"/>
    </source>
</evidence>
<dbReference type="Proteomes" id="UP001341840">
    <property type="component" value="Unassembled WGS sequence"/>
</dbReference>
<keyword evidence="3" id="KW-1185">Reference proteome</keyword>
<feature type="compositionally biased region" description="Low complexity" evidence="1">
    <location>
        <begin position="99"/>
        <end position="109"/>
    </location>
</feature>
<protein>
    <submittedName>
        <fullName evidence="2">Uncharacterized protein</fullName>
    </submittedName>
</protein>
<dbReference type="EMBL" id="JASCZI010151706">
    <property type="protein sequence ID" value="MED6174151.1"/>
    <property type="molecule type" value="Genomic_DNA"/>
</dbReference>
<sequence length="204" mass="23231">MQVSVIGSQMGTYEFCGGSHERLSCGLFQGDHSSMEQVHYMGNSSRPPHHDPYYKTYSPAWRNHPNFGWGGNQIQTYSNTHNSYQSHPPYQLPPPPVHSQPSQKSTYSSSIENVLEKLTLPTTSFVQQTTSFMQEIRANFKNQREAIRNLESKKWQMVGEETTQSDEEVSDEDKKQEKAPAPSLQAPKVKEYKPKIPSPQRLQG</sequence>
<evidence type="ECO:0000313" key="3">
    <source>
        <dbReference type="Proteomes" id="UP001341840"/>
    </source>
</evidence>
<organism evidence="2 3">
    <name type="scientific">Stylosanthes scabra</name>
    <dbReference type="NCBI Taxonomy" id="79078"/>
    <lineage>
        <taxon>Eukaryota</taxon>
        <taxon>Viridiplantae</taxon>
        <taxon>Streptophyta</taxon>
        <taxon>Embryophyta</taxon>
        <taxon>Tracheophyta</taxon>
        <taxon>Spermatophyta</taxon>
        <taxon>Magnoliopsida</taxon>
        <taxon>eudicotyledons</taxon>
        <taxon>Gunneridae</taxon>
        <taxon>Pentapetalae</taxon>
        <taxon>rosids</taxon>
        <taxon>fabids</taxon>
        <taxon>Fabales</taxon>
        <taxon>Fabaceae</taxon>
        <taxon>Papilionoideae</taxon>
        <taxon>50 kb inversion clade</taxon>
        <taxon>dalbergioids sensu lato</taxon>
        <taxon>Dalbergieae</taxon>
        <taxon>Pterocarpus clade</taxon>
        <taxon>Stylosanthes</taxon>
    </lineage>
</organism>
<gene>
    <name evidence="2" type="ORF">PIB30_066202</name>
</gene>
<reference evidence="2 3" key="1">
    <citation type="journal article" date="2023" name="Plants (Basel)">
        <title>Bridging the Gap: Combining Genomics and Transcriptomics Approaches to Understand Stylosanthes scabra, an Orphan Legume from the Brazilian Caatinga.</title>
        <authorList>
            <person name="Ferreira-Neto J.R.C."/>
            <person name="da Silva M.D."/>
            <person name="Binneck E."/>
            <person name="de Melo N.F."/>
            <person name="da Silva R.H."/>
            <person name="de Melo A.L.T.M."/>
            <person name="Pandolfi V."/>
            <person name="Bustamante F.O."/>
            <person name="Brasileiro-Vidal A.C."/>
            <person name="Benko-Iseppon A.M."/>
        </authorList>
    </citation>
    <scope>NUCLEOTIDE SEQUENCE [LARGE SCALE GENOMIC DNA]</scope>
    <source>
        <tissue evidence="2">Leaves</tissue>
    </source>
</reference>
<feature type="region of interest" description="Disordered" evidence="1">
    <location>
        <begin position="72"/>
        <end position="109"/>
    </location>
</feature>
<accession>A0ABU6VKP4</accession>
<proteinExistence type="predicted"/>
<evidence type="ECO:0000256" key="1">
    <source>
        <dbReference type="SAM" id="MobiDB-lite"/>
    </source>
</evidence>
<feature type="region of interest" description="Disordered" evidence="1">
    <location>
        <begin position="153"/>
        <end position="204"/>
    </location>
</feature>
<comment type="caution">
    <text evidence="2">The sequence shown here is derived from an EMBL/GenBank/DDBJ whole genome shotgun (WGS) entry which is preliminary data.</text>
</comment>
<name>A0ABU6VKP4_9FABA</name>
<feature type="compositionally biased region" description="Polar residues" evidence="1">
    <location>
        <begin position="72"/>
        <end position="82"/>
    </location>
</feature>